<protein>
    <submittedName>
        <fullName evidence="2">Uncharacterized protein</fullName>
    </submittedName>
</protein>
<evidence type="ECO:0000313" key="3">
    <source>
        <dbReference type="Proteomes" id="UP000248975"/>
    </source>
</evidence>
<accession>A0A2W5TV31</accession>
<proteinExistence type="predicted"/>
<name>A0A2W5TV31_CERSP</name>
<evidence type="ECO:0000256" key="1">
    <source>
        <dbReference type="SAM" id="MobiDB-lite"/>
    </source>
</evidence>
<organism evidence="2 3">
    <name type="scientific">Cereibacter sphaeroides</name>
    <name type="common">Rhodobacter sphaeroides</name>
    <dbReference type="NCBI Taxonomy" id="1063"/>
    <lineage>
        <taxon>Bacteria</taxon>
        <taxon>Pseudomonadati</taxon>
        <taxon>Pseudomonadota</taxon>
        <taxon>Alphaproteobacteria</taxon>
        <taxon>Rhodobacterales</taxon>
        <taxon>Paracoccaceae</taxon>
        <taxon>Cereibacter</taxon>
    </lineage>
</organism>
<reference evidence="2 3" key="1">
    <citation type="submission" date="2017-08" db="EMBL/GenBank/DDBJ databases">
        <title>Infants hospitalized years apart are colonized by the same room-sourced microbial strains.</title>
        <authorList>
            <person name="Brooks B."/>
            <person name="Olm M.R."/>
            <person name="Firek B.A."/>
            <person name="Baker R."/>
            <person name="Thomas B.C."/>
            <person name="Morowitz M.J."/>
            <person name="Banfield J.F."/>
        </authorList>
    </citation>
    <scope>NUCLEOTIDE SEQUENCE [LARGE SCALE GENOMIC DNA]</scope>
    <source>
        <strain evidence="2">S2_003_000_R2_11</strain>
    </source>
</reference>
<feature type="region of interest" description="Disordered" evidence="1">
    <location>
        <begin position="124"/>
        <end position="188"/>
    </location>
</feature>
<evidence type="ECO:0000313" key="2">
    <source>
        <dbReference type="EMBL" id="PZQ99917.1"/>
    </source>
</evidence>
<sequence length="430" mass="45785">MQLLDTLEDLSPEALEDLGQTILVFAASCGPLVRAGMQPRFDLTPGCDVVIRTGWTMPGLAADPIMQQASGAAEGDGFPELSAAHAANRLLEHVVYYDLEKRLGQEAADAMIAELVAIADRWPRPAPDAQDHSPALDPLAKHVDGQPIGHWPPPISPEEATSAIEGAERSEVRPTPVPAEETAGAAGDYAAPAPVATIVAEGPEARSAVAAQASGQPLPWTDEENTLLIETMAYQIVDNGLSWNGAAEAAAGVLGRPVEGTKFRTRNKLKTAIDARIAERSTGNDVEAAFQQEGTEAGQPTLVQEPVSPPAVEASPLKHQQMVEGLTGSPSHNGDTLSQPAEAGAGAYNPDLLAHVRAVKHDKFWTLERDRDLLHFAIIGWPANDIALEIKVPVAEVNPRFKVLTRHNAFKRTEVLAALEWLLAVSKEVA</sequence>
<feature type="region of interest" description="Disordered" evidence="1">
    <location>
        <begin position="324"/>
        <end position="344"/>
    </location>
</feature>
<gene>
    <name evidence="2" type="ORF">DI533_04605</name>
</gene>
<dbReference type="EMBL" id="QFQS01000001">
    <property type="protein sequence ID" value="PZQ99917.1"/>
    <property type="molecule type" value="Genomic_DNA"/>
</dbReference>
<feature type="compositionally biased region" description="Polar residues" evidence="1">
    <location>
        <begin position="328"/>
        <end position="339"/>
    </location>
</feature>
<dbReference type="Proteomes" id="UP000248975">
    <property type="component" value="Unassembled WGS sequence"/>
</dbReference>
<comment type="caution">
    <text evidence="2">The sequence shown here is derived from an EMBL/GenBank/DDBJ whole genome shotgun (WGS) entry which is preliminary data.</text>
</comment>
<feature type="compositionally biased region" description="Low complexity" evidence="1">
    <location>
        <begin position="179"/>
        <end position="188"/>
    </location>
</feature>
<dbReference type="AlphaFoldDB" id="A0A2W5TV31"/>